<dbReference type="Proteomes" id="UP000737018">
    <property type="component" value="Unassembled WGS sequence"/>
</dbReference>
<dbReference type="SUPFAM" id="SSF51101">
    <property type="entry name" value="Mannose-binding lectins"/>
    <property type="match status" value="1"/>
</dbReference>
<dbReference type="InterPro" id="IPR036404">
    <property type="entry name" value="Jacalin-like_lectin_dom_sf"/>
</dbReference>
<protein>
    <recommendedName>
        <fullName evidence="3">Jacalin-type lectin domain-containing protein</fullName>
    </recommendedName>
</protein>
<feature type="domain" description="Jacalin-type lectin" evidence="3">
    <location>
        <begin position="4"/>
        <end position="149"/>
    </location>
</feature>
<evidence type="ECO:0000313" key="5">
    <source>
        <dbReference type="Proteomes" id="UP000737018"/>
    </source>
</evidence>
<dbReference type="CDD" id="cd09612">
    <property type="entry name" value="Jacalin"/>
    <property type="match status" value="1"/>
</dbReference>
<keyword evidence="2" id="KW-0430">Lectin</keyword>
<evidence type="ECO:0000256" key="2">
    <source>
        <dbReference type="ARBA" id="ARBA00022734"/>
    </source>
</evidence>
<dbReference type="InterPro" id="IPR033734">
    <property type="entry name" value="Jacalin-like_lectin_dom_plant"/>
</dbReference>
<comment type="similarity">
    <text evidence="1">Belongs to the jacalin lectin family.</text>
</comment>
<evidence type="ECO:0000259" key="3">
    <source>
        <dbReference type="PROSITE" id="PS51752"/>
    </source>
</evidence>
<dbReference type="AlphaFoldDB" id="A0A8J4V717"/>
<dbReference type="Pfam" id="PF01419">
    <property type="entry name" value="Jacalin"/>
    <property type="match status" value="1"/>
</dbReference>
<dbReference type="Gene3D" id="2.100.10.30">
    <property type="entry name" value="Jacalin-like lectin domain"/>
    <property type="match status" value="1"/>
</dbReference>
<name>A0A8J4V717_9ROSI</name>
<accession>A0A8J4V717</accession>
<proteinExistence type="inferred from homology"/>
<organism evidence="4 5">
    <name type="scientific">Castanea mollissima</name>
    <name type="common">Chinese chestnut</name>
    <dbReference type="NCBI Taxonomy" id="60419"/>
    <lineage>
        <taxon>Eukaryota</taxon>
        <taxon>Viridiplantae</taxon>
        <taxon>Streptophyta</taxon>
        <taxon>Embryophyta</taxon>
        <taxon>Tracheophyta</taxon>
        <taxon>Spermatophyta</taxon>
        <taxon>Magnoliopsida</taxon>
        <taxon>eudicotyledons</taxon>
        <taxon>Gunneridae</taxon>
        <taxon>Pentapetalae</taxon>
        <taxon>rosids</taxon>
        <taxon>fabids</taxon>
        <taxon>Fagales</taxon>
        <taxon>Fagaceae</taxon>
        <taxon>Castanea</taxon>
    </lineage>
</organism>
<dbReference type="EMBL" id="JRKL02008545">
    <property type="protein sequence ID" value="KAF3946827.1"/>
    <property type="molecule type" value="Genomic_DNA"/>
</dbReference>
<reference evidence="4" key="1">
    <citation type="submission" date="2020-03" db="EMBL/GenBank/DDBJ databases">
        <title>Castanea mollissima Vanexum genome sequencing.</title>
        <authorList>
            <person name="Staton M."/>
        </authorList>
    </citation>
    <scope>NUCLEOTIDE SEQUENCE</scope>
    <source>
        <tissue evidence="4">Leaf</tissue>
    </source>
</reference>
<comment type="caution">
    <text evidence="4">The sequence shown here is derived from an EMBL/GenBank/DDBJ whole genome shotgun (WGS) entry which is preliminary data.</text>
</comment>
<dbReference type="GO" id="GO:0030246">
    <property type="term" value="F:carbohydrate binding"/>
    <property type="evidence" value="ECO:0007669"/>
    <property type="project" value="UniProtKB-KW"/>
</dbReference>
<dbReference type="OrthoDB" id="1901752at2759"/>
<dbReference type="InterPro" id="IPR001229">
    <property type="entry name" value="Jacalin-like_lectin_dom"/>
</dbReference>
<dbReference type="SMART" id="SM00915">
    <property type="entry name" value="Jacalin"/>
    <property type="match status" value="1"/>
</dbReference>
<sequence length="150" mass="16071">MEEFLTVGLWGGEGGDRWSFVENNGGIIGMEIVHGSGIDSISFKCGDEYGVLQHSRKVGGTGGTKTDKIKLEVSKEFLVCIAGFCGPVKGSNSFKALRCITFYKNKAKYGPYGVEIGHAFTSSVASGKVVGFHGRSGVYLDAIGVHMEYF</sequence>
<evidence type="ECO:0000313" key="4">
    <source>
        <dbReference type="EMBL" id="KAF3946827.1"/>
    </source>
</evidence>
<evidence type="ECO:0000256" key="1">
    <source>
        <dbReference type="ARBA" id="ARBA00006568"/>
    </source>
</evidence>
<gene>
    <name evidence="4" type="ORF">CMV_026948</name>
</gene>
<keyword evidence="5" id="KW-1185">Reference proteome</keyword>
<dbReference type="PANTHER" id="PTHR46506">
    <property type="entry name" value="OS05G0143600 PROTEIN"/>
    <property type="match status" value="1"/>
</dbReference>
<dbReference type="PROSITE" id="PS51752">
    <property type="entry name" value="JACALIN_LECTIN"/>
    <property type="match status" value="1"/>
</dbReference>